<dbReference type="GO" id="GO:0005975">
    <property type="term" value="P:carbohydrate metabolic process"/>
    <property type="evidence" value="ECO:0007669"/>
    <property type="project" value="UniProtKB-ARBA"/>
</dbReference>
<dbReference type="Gene3D" id="2.60.40.10">
    <property type="entry name" value="Immunoglobulins"/>
    <property type="match status" value="2"/>
</dbReference>
<accession>A0A941IVQ0</accession>
<keyword evidence="3" id="KW-1185">Reference proteome</keyword>
<feature type="domain" description="Bacterial Ig-like" evidence="1">
    <location>
        <begin position="42"/>
        <end position="129"/>
    </location>
</feature>
<evidence type="ECO:0000313" key="3">
    <source>
        <dbReference type="Proteomes" id="UP000675781"/>
    </source>
</evidence>
<comment type="caution">
    <text evidence="2">The sequence shown here is derived from an EMBL/GenBank/DDBJ whole genome shotgun (WGS) entry which is preliminary data.</text>
</comment>
<evidence type="ECO:0000259" key="1">
    <source>
        <dbReference type="Pfam" id="PF16640"/>
    </source>
</evidence>
<evidence type="ECO:0000313" key="2">
    <source>
        <dbReference type="EMBL" id="MBR7839788.1"/>
    </source>
</evidence>
<dbReference type="RefSeq" id="WP_212534200.1">
    <property type="nucleotide sequence ID" value="NZ_JAGSOG010000629.1"/>
</dbReference>
<dbReference type="InterPro" id="IPR032109">
    <property type="entry name" value="Big_3_5"/>
</dbReference>
<dbReference type="InterPro" id="IPR013783">
    <property type="entry name" value="Ig-like_fold"/>
</dbReference>
<proteinExistence type="predicted"/>
<organism evidence="2 3">
    <name type="scientific">Actinospica durhamensis</name>
    <dbReference type="NCBI Taxonomy" id="1508375"/>
    <lineage>
        <taxon>Bacteria</taxon>
        <taxon>Bacillati</taxon>
        <taxon>Actinomycetota</taxon>
        <taxon>Actinomycetes</taxon>
        <taxon>Catenulisporales</taxon>
        <taxon>Actinospicaceae</taxon>
        <taxon>Actinospica</taxon>
    </lineage>
</organism>
<dbReference type="Pfam" id="PF05345">
    <property type="entry name" value="He_PIG"/>
    <property type="match status" value="1"/>
</dbReference>
<dbReference type="EMBL" id="JAGSOG010000629">
    <property type="protein sequence ID" value="MBR7839788.1"/>
    <property type="molecule type" value="Genomic_DNA"/>
</dbReference>
<protein>
    <submittedName>
        <fullName evidence="2">Ig-like domain repeat protein</fullName>
    </submittedName>
</protein>
<dbReference type="Pfam" id="PF16640">
    <property type="entry name" value="Big_3_5"/>
    <property type="match status" value="1"/>
</dbReference>
<reference evidence="2" key="1">
    <citation type="submission" date="2021-04" db="EMBL/GenBank/DDBJ databases">
        <title>Genome based classification of Actinospica acidithermotolerans sp. nov., an actinobacterium isolated from an Indonesian hot spring.</title>
        <authorList>
            <person name="Kusuma A.B."/>
            <person name="Putra K.E."/>
            <person name="Nafisah S."/>
            <person name="Loh J."/>
            <person name="Nouioui I."/>
            <person name="Goodfellow M."/>
        </authorList>
    </citation>
    <scope>NUCLEOTIDE SEQUENCE</scope>
    <source>
        <strain evidence="2">CSCA 57</strain>
    </source>
</reference>
<dbReference type="AlphaFoldDB" id="A0A941IVQ0"/>
<sequence length="219" mass="21911">GGGGGGSSYSRAFATYTASPLPGNGQVIVTYGTRTSSSTTLASSHNPSDAGQPVTYFAMVTGVSGLAAPTGTVTFADGGTPIGTANVLPNGLAHLTHVFTSGGSHSITAAYSGNNVYQGSISAPLIQTVRQRVSVTTTSLPDGTRRVRYTAQLHATGGTGVYEWRIAAGSLPAGLTLSPTGAITGTPRTVGASDFTVAVRDTAVPPETATAPLTLAVIR</sequence>
<name>A0A941IVQ0_9ACTN</name>
<gene>
    <name evidence="2" type="ORF">KDL01_41480</name>
</gene>
<feature type="non-terminal residue" evidence="2">
    <location>
        <position position="1"/>
    </location>
</feature>
<dbReference type="Proteomes" id="UP000675781">
    <property type="component" value="Unassembled WGS sequence"/>
</dbReference>